<keyword evidence="8 14" id="KW-1133">Transmembrane helix</keyword>
<evidence type="ECO:0000313" key="17">
    <source>
        <dbReference type="Proteomes" id="UP000070394"/>
    </source>
</evidence>
<dbReference type="PANTHER" id="PTHR34697:SF2">
    <property type="entry name" value="PHOSPHATIDYLGLYCEROL LYSYLTRANSFERASE"/>
    <property type="match status" value="1"/>
</dbReference>
<dbReference type="STRING" id="467210.HMPREF1866_02541"/>
<evidence type="ECO:0000256" key="6">
    <source>
        <dbReference type="ARBA" id="ARBA00022679"/>
    </source>
</evidence>
<keyword evidence="11 14" id="KW-0046">Antibiotic resistance</keyword>
<feature type="transmembrane region" description="Helical" evidence="14">
    <location>
        <begin position="134"/>
        <end position="156"/>
    </location>
</feature>
<feature type="transmembrane region" description="Helical" evidence="14">
    <location>
        <begin position="362"/>
        <end position="381"/>
    </location>
</feature>
<dbReference type="AlphaFoldDB" id="A0A133ZDF3"/>
<feature type="domain" description="Phosphatidylglycerol lysyltransferase C-terminal" evidence="15">
    <location>
        <begin position="542"/>
        <end position="835"/>
    </location>
</feature>
<evidence type="ECO:0000256" key="9">
    <source>
        <dbReference type="ARBA" id="ARBA00023098"/>
    </source>
</evidence>
<gene>
    <name evidence="14" type="primary">mprF</name>
    <name evidence="16" type="ORF">HMPREF1866_02541</name>
</gene>
<dbReference type="EC" id="2.3.2.3" evidence="3 14"/>
<keyword evidence="7 14" id="KW-0812">Transmembrane</keyword>
<proteinExistence type="inferred from homology"/>
<dbReference type="GO" id="GO:0006629">
    <property type="term" value="P:lipid metabolic process"/>
    <property type="evidence" value="ECO:0007669"/>
    <property type="project" value="UniProtKB-KW"/>
</dbReference>
<accession>A0A133ZDF3</accession>
<organism evidence="16 17">
    <name type="scientific">Lachnoanaerobaculum saburreum</name>
    <dbReference type="NCBI Taxonomy" id="467210"/>
    <lineage>
        <taxon>Bacteria</taxon>
        <taxon>Bacillati</taxon>
        <taxon>Bacillota</taxon>
        <taxon>Clostridia</taxon>
        <taxon>Lachnospirales</taxon>
        <taxon>Lachnospiraceae</taxon>
        <taxon>Lachnoanaerobaculum</taxon>
    </lineage>
</organism>
<comment type="caution">
    <text evidence="16">The sequence shown here is derived from an EMBL/GenBank/DDBJ whole genome shotgun (WGS) entry which is preliminary data.</text>
</comment>
<comment type="catalytic activity">
    <reaction evidence="13 14">
        <text>L-lysyl-tRNA(Lys) + a 1,2-diacyl-sn-glycero-3-phospho-(1'-sn-glycerol) = a 1,2-diacyl-sn-glycero-3-phospho-1'-(3'-O-L-lysyl)-sn-glycerol + tRNA(Lys)</text>
        <dbReference type="Rhea" id="RHEA:10668"/>
        <dbReference type="Rhea" id="RHEA-COMP:9696"/>
        <dbReference type="Rhea" id="RHEA-COMP:9697"/>
        <dbReference type="ChEBI" id="CHEBI:64716"/>
        <dbReference type="ChEBI" id="CHEBI:75792"/>
        <dbReference type="ChEBI" id="CHEBI:78442"/>
        <dbReference type="ChEBI" id="CHEBI:78529"/>
        <dbReference type="EC" id="2.3.2.3"/>
    </reaction>
</comment>
<dbReference type="InterPro" id="IPR024320">
    <property type="entry name" value="LPG_synthase_C"/>
</dbReference>
<evidence type="ECO:0000256" key="8">
    <source>
        <dbReference type="ARBA" id="ARBA00022989"/>
    </source>
</evidence>
<evidence type="ECO:0000256" key="2">
    <source>
        <dbReference type="ARBA" id="ARBA00008627"/>
    </source>
</evidence>
<evidence type="ECO:0000256" key="1">
    <source>
        <dbReference type="ARBA" id="ARBA00004651"/>
    </source>
</evidence>
<feature type="transmembrane region" description="Helical" evidence="14">
    <location>
        <begin position="226"/>
        <end position="246"/>
    </location>
</feature>
<dbReference type="GO" id="GO:0046677">
    <property type="term" value="P:response to antibiotic"/>
    <property type="evidence" value="ECO:0007669"/>
    <property type="project" value="UniProtKB-KW"/>
</dbReference>
<feature type="transmembrane region" description="Helical" evidence="14">
    <location>
        <begin position="275"/>
        <end position="298"/>
    </location>
</feature>
<feature type="transmembrane region" description="Helical" evidence="14">
    <location>
        <begin position="14"/>
        <end position="32"/>
    </location>
</feature>
<name>A0A133ZDF3_9FIRM</name>
<dbReference type="OrthoDB" id="145485at2"/>
<protein>
    <recommendedName>
        <fullName evidence="4 14">Phosphatidylglycerol lysyltransferase</fullName>
        <ecNumber evidence="3 14">2.3.2.3</ecNumber>
    </recommendedName>
    <alternativeName>
        <fullName evidence="12 14">Lysylphosphatidylglycerol synthase</fullName>
    </alternativeName>
</protein>
<keyword evidence="10 14" id="KW-0472">Membrane</keyword>
<dbReference type="GO" id="GO:0050071">
    <property type="term" value="F:phosphatidylglycerol lysyltransferase activity"/>
    <property type="evidence" value="ECO:0007669"/>
    <property type="project" value="UniProtKB-EC"/>
</dbReference>
<dbReference type="InterPro" id="IPR051211">
    <property type="entry name" value="PG_lysyltransferase"/>
</dbReference>
<feature type="transmembrane region" description="Helical" evidence="14">
    <location>
        <begin position="202"/>
        <end position="220"/>
    </location>
</feature>
<feature type="transmembrane region" description="Helical" evidence="14">
    <location>
        <begin position="92"/>
        <end position="113"/>
    </location>
</feature>
<feature type="transmembrane region" description="Helical" evidence="14">
    <location>
        <begin position="410"/>
        <end position="426"/>
    </location>
</feature>
<evidence type="ECO:0000256" key="14">
    <source>
        <dbReference type="RuleBase" id="RU363042"/>
    </source>
</evidence>
<dbReference type="Pfam" id="PF03706">
    <property type="entry name" value="LPG_synthase_TM"/>
    <property type="match status" value="1"/>
</dbReference>
<sequence>MRSIISFLKKYQNILKGILFISILILVIIELFHMGRTISFSAVKKIIEHLSPLQVLSLFIFGILAVSPMMLYDYILTKELGKEISVGKLIESSWTINSLNNLIGFAGLVDVGLRYSYFSEKEKEGKTMQGISKVMPYFMSGLSLLSLLSVFFIFFYAKNDTLRPYSFVLIIASLILPVLLILSTRKNMDYFGNLSGKKISALILTSLLDWSFVSLFFFYVGRTLGYDVSLVNILPLYFISICIGMVSMIPGSLGSFDLMMISGLLHLSINHNEAASWLLLFRVFYYIIPFFIGLILFLKSMGGQINDKFSGIPNKLSKLVKQSVSHFMANFFGFFLMATAILPDSIHSIPIIGKMDPIHGQLLFQFPSFLLGSLFFLLGRLLKRRSRFALWFAICLSFISLIYINIGDISVFSSIYLIIFILLVFSRRKDLNRKSFFYPPEDRLKDIGYIVGSFVLTFFLMYISSKNTGHESLGYIIFHSKVGVEHATKMHFFNVFFTRFLHLFFYLVIIALFYIVVESLAKDRHFSFGEKFDKVKYQNFLQTFDNTNLNASLAFLDDKLLYYYTEDDKDLVVFQFALEDGKAIVMGDPIGKKEYFKSAVTKFINEAESKNLIPLFYEIGQELTLLLHELGYEFMKFGETAKVNLNEFGLVGKSGRKFRAIINRGENSGYSFKIMNPPFSNEFMDELENISNAWLSGREEKGFSLGFFDRDYLSLAPIACVLDESGKIQAFANFLVCNTATESSIDLMRYDPQTERNGIMDYLFVQIFLYMKENGVIYFDLGMAPLSNVGQNDHSFVEEKLAFLVYTFATRFYSFGGLRKYKEKFAPTWEARYLSYPKDSNLLFDLLTIYKVDNRQIKKI</sequence>
<dbReference type="PATRIC" id="fig|467210.3.peg.2516"/>
<evidence type="ECO:0000256" key="11">
    <source>
        <dbReference type="ARBA" id="ARBA00023251"/>
    </source>
</evidence>
<comment type="subcellular location">
    <subcellularLocation>
        <location evidence="1 14">Cell membrane</location>
        <topology evidence="1 14">Multi-pass membrane protein</topology>
    </subcellularLocation>
</comment>
<evidence type="ECO:0000256" key="4">
    <source>
        <dbReference type="ARBA" id="ARBA00021546"/>
    </source>
</evidence>
<dbReference type="GO" id="GO:0005886">
    <property type="term" value="C:plasma membrane"/>
    <property type="evidence" value="ECO:0007669"/>
    <property type="project" value="UniProtKB-SubCell"/>
</dbReference>
<dbReference type="GO" id="GO:0055091">
    <property type="term" value="P:phospholipid homeostasis"/>
    <property type="evidence" value="ECO:0007669"/>
    <property type="project" value="TreeGrafter"/>
</dbReference>
<reference evidence="17" key="1">
    <citation type="submission" date="2016-01" db="EMBL/GenBank/DDBJ databases">
        <authorList>
            <person name="Mitreva M."/>
            <person name="Pepin K.H."/>
            <person name="Mihindukulasuriya K.A."/>
            <person name="Fulton R."/>
            <person name="Fronick C."/>
            <person name="O'Laughlin M."/>
            <person name="Miner T."/>
            <person name="Herter B."/>
            <person name="Rosa B.A."/>
            <person name="Cordes M."/>
            <person name="Tomlinson C."/>
            <person name="Wollam A."/>
            <person name="Palsikar V.B."/>
            <person name="Mardis E.R."/>
            <person name="Wilson R.K."/>
        </authorList>
    </citation>
    <scope>NUCLEOTIDE SEQUENCE [LARGE SCALE GENOMIC DNA]</scope>
    <source>
        <strain evidence="17">DNF00896</strain>
    </source>
</reference>
<evidence type="ECO:0000259" key="15">
    <source>
        <dbReference type="Pfam" id="PF09924"/>
    </source>
</evidence>
<dbReference type="EMBL" id="LSDA01000140">
    <property type="protein sequence ID" value="KXB53469.1"/>
    <property type="molecule type" value="Genomic_DNA"/>
</dbReference>
<dbReference type="InterPro" id="IPR016181">
    <property type="entry name" value="Acyl_CoA_acyltransferase"/>
</dbReference>
<dbReference type="Proteomes" id="UP000070394">
    <property type="component" value="Unassembled WGS sequence"/>
</dbReference>
<evidence type="ECO:0000256" key="12">
    <source>
        <dbReference type="ARBA" id="ARBA00031899"/>
    </source>
</evidence>
<keyword evidence="6 14" id="KW-0808">Transferase</keyword>
<feature type="transmembrane region" description="Helical" evidence="14">
    <location>
        <begin position="162"/>
        <end position="182"/>
    </location>
</feature>
<evidence type="ECO:0000256" key="13">
    <source>
        <dbReference type="ARBA" id="ARBA00047540"/>
    </source>
</evidence>
<keyword evidence="5" id="KW-1003">Cell membrane</keyword>
<evidence type="ECO:0000256" key="7">
    <source>
        <dbReference type="ARBA" id="ARBA00022692"/>
    </source>
</evidence>
<dbReference type="RefSeq" id="WP_060932098.1">
    <property type="nucleotide sequence ID" value="NZ_KQ959848.1"/>
</dbReference>
<dbReference type="InterPro" id="IPR022791">
    <property type="entry name" value="L-PG_synthase/AglD"/>
</dbReference>
<dbReference type="NCBIfam" id="TIGR00374">
    <property type="entry name" value="flippase-like domain"/>
    <property type="match status" value="1"/>
</dbReference>
<dbReference type="Pfam" id="PF09924">
    <property type="entry name" value="LPG_synthase_C"/>
    <property type="match status" value="1"/>
</dbReference>
<evidence type="ECO:0000256" key="5">
    <source>
        <dbReference type="ARBA" id="ARBA00022475"/>
    </source>
</evidence>
<evidence type="ECO:0000256" key="3">
    <source>
        <dbReference type="ARBA" id="ARBA00012014"/>
    </source>
</evidence>
<feature type="transmembrane region" description="Helical" evidence="14">
    <location>
        <begin position="388"/>
        <end position="404"/>
    </location>
</feature>
<feature type="transmembrane region" description="Helical" evidence="14">
    <location>
        <begin position="496"/>
        <end position="517"/>
    </location>
</feature>
<keyword evidence="17" id="KW-1185">Reference proteome</keyword>
<evidence type="ECO:0000256" key="10">
    <source>
        <dbReference type="ARBA" id="ARBA00023136"/>
    </source>
</evidence>
<evidence type="ECO:0000313" key="16">
    <source>
        <dbReference type="EMBL" id="KXB53469.1"/>
    </source>
</evidence>
<keyword evidence="9 14" id="KW-0443">Lipid metabolism</keyword>
<feature type="transmembrane region" description="Helical" evidence="14">
    <location>
        <begin position="319"/>
        <end position="342"/>
    </location>
</feature>
<comment type="function">
    <text evidence="14">Catalyzes the transfer of a lysyl group from L-lysyl-tRNA(Lys) to membrane-bound phosphatidylglycerol (PG), which produces lysylphosphatidylglycerol (LPG), a major component of the bacterial membrane with a positive net charge. LPG synthesis contributes to bacterial virulence as it is involved in the resistance mechanism against cationic antimicrobial peptides (CAMP) produces by the host's immune system (defensins, cathelicidins) and by the competing microorganisms.</text>
</comment>
<feature type="transmembrane region" description="Helical" evidence="14">
    <location>
        <begin position="447"/>
        <end position="465"/>
    </location>
</feature>
<feature type="transmembrane region" description="Helical" evidence="14">
    <location>
        <begin position="53"/>
        <end position="72"/>
    </location>
</feature>
<dbReference type="NCBIfam" id="NF033480">
    <property type="entry name" value="bifunc_MprF"/>
    <property type="match status" value="1"/>
</dbReference>
<comment type="similarity">
    <text evidence="2 14">Belongs to the LPG synthase family.</text>
</comment>
<dbReference type="SUPFAM" id="SSF55729">
    <property type="entry name" value="Acyl-CoA N-acyltransferases (Nat)"/>
    <property type="match status" value="1"/>
</dbReference>
<dbReference type="PANTHER" id="PTHR34697">
    <property type="entry name" value="PHOSPHATIDYLGLYCEROL LYSYLTRANSFERASE"/>
    <property type="match status" value="1"/>
</dbReference>